<dbReference type="STRING" id="3880.G7KMR9"/>
<keyword evidence="1" id="KW-0347">Helicase</keyword>
<keyword evidence="1" id="KW-0067">ATP-binding</keyword>
<evidence type="ECO:0000313" key="3">
    <source>
        <dbReference type="Proteomes" id="UP000002051"/>
    </source>
</evidence>
<gene>
    <name evidence="1" type="ordered locus">MTR_6g018340</name>
</gene>
<dbReference type="EnsemblPlants" id="AES74959">
    <property type="protein sequence ID" value="AES74959"/>
    <property type="gene ID" value="MTR_6g018340"/>
</dbReference>
<protein>
    <submittedName>
        <fullName evidence="1">PIF1 helicase</fullName>
    </submittedName>
</protein>
<dbReference type="EMBL" id="CM001222">
    <property type="protein sequence ID" value="AES74959.1"/>
    <property type="molecule type" value="Genomic_DNA"/>
</dbReference>
<name>G7KMR9_MEDTR</name>
<dbReference type="InterPro" id="IPR027417">
    <property type="entry name" value="P-loop_NTPase"/>
</dbReference>
<reference evidence="1 3" key="2">
    <citation type="journal article" date="2014" name="BMC Genomics">
        <title>An improved genome release (version Mt4.0) for the model legume Medicago truncatula.</title>
        <authorList>
            <person name="Tang H."/>
            <person name="Krishnakumar V."/>
            <person name="Bidwell S."/>
            <person name="Rosen B."/>
            <person name="Chan A."/>
            <person name="Zhou S."/>
            <person name="Gentzbittel L."/>
            <person name="Childs K.L."/>
            <person name="Yandell M."/>
            <person name="Gundlach H."/>
            <person name="Mayer K.F."/>
            <person name="Schwartz D.C."/>
            <person name="Town C.D."/>
        </authorList>
    </citation>
    <scope>GENOME REANNOTATION</scope>
    <source>
        <strain evidence="2 3">cv. Jemalong A17</strain>
    </source>
</reference>
<evidence type="ECO:0000313" key="2">
    <source>
        <dbReference type="EnsemblPlants" id="AES74959"/>
    </source>
</evidence>
<dbReference type="GO" id="GO:0004386">
    <property type="term" value="F:helicase activity"/>
    <property type="evidence" value="ECO:0007669"/>
    <property type="project" value="UniProtKB-KW"/>
</dbReference>
<organism evidence="1 3">
    <name type="scientific">Medicago truncatula</name>
    <name type="common">Barrel medic</name>
    <name type="synonym">Medicago tribuloides</name>
    <dbReference type="NCBI Taxonomy" id="3880"/>
    <lineage>
        <taxon>Eukaryota</taxon>
        <taxon>Viridiplantae</taxon>
        <taxon>Streptophyta</taxon>
        <taxon>Embryophyta</taxon>
        <taxon>Tracheophyta</taxon>
        <taxon>Spermatophyta</taxon>
        <taxon>Magnoliopsida</taxon>
        <taxon>eudicotyledons</taxon>
        <taxon>Gunneridae</taxon>
        <taxon>Pentapetalae</taxon>
        <taxon>rosids</taxon>
        <taxon>fabids</taxon>
        <taxon>Fabales</taxon>
        <taxon>Fabaceae</taxon>
        <taxon>Papilionoideae</taxon>
        <taxon>50 kb inversion clade</taxon>
        <taxon>NPAAA clade</taxon>
        <taxon>Hologalegina</taxon>
        <taxon>IRL clade</taxon>
        <taxon>Trifolieae</taxon>
        <taxon>Medicago</taxon>
    </lineage>
</organism>
<keyword evidence="3" id="KW-1185">Reference proteome</keyword>
<dbReference type="Proteomes" id="UP000002051">
    <property type="component" value="Chromosome 6"/>
</dbReference>
<accession>G7KMR9</accession>
<reference evidence="2" key="3">
    <citation type="submission" date="2015-04" db="UniProtKB">
        <authorList>
            <consortium name="EnsemblPlants"/>
        </authorList>
    </citation>
    <scope>IDENTIFICATION</scope>
    <source>
        <strain evidence="2">cv. Jemalong A17</strain>
    </source>
</reference>
<dbReference type="SUPFAM" id="SSF52540">
    <property type="entry name" value="P-loop containing nucleoside triphosphate hydrolases"/>
    <property type="match status" value="1"/>
</dbReference>
<dbReference type="AlphaFoldDB" id="G7KMR9"/>
<dbReference type="HOGENOM" id="CLU_001324_11_1_1"/>
<keyword evidence="1" id="KW-0378">Hydrolase</keyword>
<dbReference type="PaxDb" id="3880-AES74959"/>
<evidence type="ECO:0000313" key="1">
    <source>
        <dbReference type="EMBL" id="AES74959.1"/>
    </source>
</evidence>
<dbReference type="eggNOG" id="KOG0987">
    <property type="taxonomic scope" value="Eukaryota"/>
</dbReference>
<reference evidence="1 3" key="1">
    <citation type="journal article" date="2011" name="Nature">
        <title>The Medicago genome provides insight into the evolution of rhizobial symbioses.</title>
        <authorList>
            <person name="Young N.D."/>
            <person name="Debelle F."/>
            <person name="Oldroyd G.E."/>
            <person name="Geurts R."/>
            <person name="Cannon S.B."/>
            <person name="Udvardi M.K."/>
            <person name="Benedito V.A."/>
            <person name="Mayer K.F."/>
            <person name="Gouzy J."/>
            <person name="Schoof H."/>
            <person name="Van de Peer Y."/>
            <person name="Proost S."/>
            <person name="Cook D.R."/>
            <person name="Meyers B.C."/>
            <person name="Spannagl M."/>
            <person name="Cheung F."/>
            <person name="De Mita S."/>
            <person name="Krishnakumar V."/>
            <person name="Gundlach H."/>
            <person name="Zhou S."/>
            <person name="Mudge J."/>
            <person name="Bharti A.K."/>
            <person name="Murray J.D."/>
            <person name="Naoumkina M.A."/>
            <person name="Rosen B."/>
            <person name="Silverstein K.A."/>
            <person name="Tang H."/>
            <person name="Rombauts S."/>
            <person name="Zhao P.X."/>
            <person name="Zhou P."/>
            <person name="Barbe V."/>
            <person name="Bardou P."/>
            <person name="Bechner M."/>
            <person name="Bellec A."/>
            <person name="Berger A."/>
            <person name="Berges H."/>
            <person name="Bidwell S."/>
            <person name="Bisseling T."/>
            <person name="Choisne N."/>
            <person name="Couloux A."/>
            <person name="Denny R."/>
            <person name="Deshpande S."/>
            <person name="Dai X."/>
            <person name="Doyle J.J."/>
            <person name="Dudez A.M."/>
            <person name="Farmer A.D."/>
            <person name="Fouteau S."/>
            <person name="Franken C."/>
            <person name="Gibelin C."/>
            <person name="Gish J."/>
            <person name="Goldstein S."/>
            <person name="Gonzalez A.J."/>
            <person name="Green P.J."/>
            <person name="Hallab A."/>
            <person name="Hartog M."/>
            <person name="Hua A."/>
            <person name="Humphray S.J."/>
            <person name="Jeong D.H."/>
            <person name="Jing Y."/>
            <person name="Jocker A."/>
            <person name="Kenton S.M."/>
            <person name="Kim D.J."/>
            <person name="Klee K."/>
            <person name="Lai H."/>
            <person name="Lang C."/>
            <person name="Lin S."/>
            <person name="Macmil S.L."/>
            <person name="Magdelenat G."/>
            <person name="Matthews L."/>
            <person name="McCorrison J."/>
            <person name="Monaghan E.L."/>
            <person name="Mun J.H."/>
            <person name="Najar F.Z."/>
            <person name="Nicholson C."/>
            <person name="Noirot C."/>
            <person name="O'Bleness M."/>
            <person name="Paule C.R."/>
            <person name="Poulain J."/>
            <person name="Prion F."/>
            <person name="Qin B."/>
            <person name="Qu C."/>
            <person name="Retzel E.F."/>
            <person name="Riddle C."/>
            <person name="Sallet E."/>
            <person name="Samain S."/>
            <person name="Samson N."/>
            <person name="Sanders I."/>
            <person name="Saurat O."/>
            <person name="Scarpelli C."/>
            <person name="Schiex T."/>
            <person name="Segurens B."/>
            <person name="Severin A.J."/>
            <person name="Sherrier D.J."/>
            <person name="Shi R."/>
            <person name="Sims S."/>
            <person name="Singer S.R."/>
            <person name="Sinharoy S."/>
            <person name="Sterck L."/>
            <person name="Viollet A."/>
            <person name="Wang B.B."/>
            <person name="Wang K."/>
            <person name="Wang M."/>
            <person name="Wang X."/>
            <person name="Warfsmann J."/>
            <person name="Weissenbach J."/>
            <person name="White D.D."/>
            <person name="White J.D."/>
            <person name="Wiley G.B."/>
            <person name="Wincker P."/>
            <person name="Xing Y."/>
            <person name="Yang L."/>
            <person name="Yao Z."/>
            <person name="Ying F."/>
            <person name="Zhai J."/>
            <person name="Zhou L."/>
            <person name="Zuber A."/>
            <person name="Denarie J."/>
            <person name="Dixon R.A."/>
            <person name="May G.D."/>
            <person name="Schwartz D.C."/>
            <person name="Rogers J."/>
            <person name="Quetier F."/>
            <person name="Town C.D."/>
            <person name="Roe B.A."/>
        </authorList>
    </citation>
    <scope>NUCLEOTIDE SEQUENCE [LARGE SCALE GENOMIC DNA]</scope>
    <source>
        <strain evidence="1">A17</strain>
        <strain evidence="2 3">cv. Jemalong A17</strain>
    </source>
</reference>
<sequence>MTINKSQGQSLKHDGVYLPTPVFSHGQLHVVVSKVTSREWLKILIIDEDGEDTDETSNIVYEEVFQNV</sequence>
<proteinExistence type="predicted"/>
<keyword evidence="1" id="KW-0547">Nucleotide-binding</keyword>